<dbReference type="Proteomes" id="UP000233551">
    <property type="component" value="Unassembled WGS sequence"/>
</dbReference>
<organism evidence="1 2">
    <name type="scientific">Punica granatum</name>
    <name type="common">Pomegranate</name>
    <dbReference type="NCBI Taxonomy" id="22663"/>
    <lineage>
        <taxon>Eukaryota</taxon>
        <taxon>Viridiplantae</taxon>
        <taxon>Streptophyta</taxon>
        <taxon>Embryophyta</taxon>
        <taxon>Tracheophyta</taxon>
        <taxon>Spermatophyta</taxon>
        <taxon>Magnoliopsida</taxon>
        <taxon>eudicotyledons</taxon>
        <taxon>Gunneridae</taxon>
        <taxon>Pentapetalae</taxon>
        <taxon>rosids</taxon>
        <taxon>malvids</taxon>
        <taxon>Myrtales</taxon>
        <taxon>Lythraceae</taxon>
        <taxon>Punica</taxon>
    </lineage>
</organism>
<evidence type="ECO:0000313" key="1">
    <source>
        <dbReference type="EMBL" id="PKI73454.1"/>
    </source>
</evidence>
<keyword evidence="2" id="KW-1185">Reference proteome</keyword>
<comment type="caution">
    <text evidence="1">The sequence shown here is derived from an EMBL/GenBank/DDBJ whole genome shotgun (WGS) entry which is preliminary data.</text>
</comment>
<evidence type="ECO:0000313" key="2">
    <source>
        <dbReference type="Proteomes" id="UP000233551"/>
    </source>
</evidence>
<gene>
    <name evidence="1" type="ORF">CRG98_006162</name>
</gene>
<sequence>MGRLSPKVVNVGRLNPKAVYVGRLNRKVVNARCAGCLNPKAVNAGCLNPKAINVGLVGKCRKCRSKVVSAACRSSHDWGSIGRWRHVPPEGLPLGLRLRPVA</sequence>
<accession>A0A2I0KYB0</accession>
<dbReference type="AlphaFoldDB" id="A0A2I0KYB0"/>
<reference evidence="1 2" key="1">
    <citation type="submission" date="2017-11" db="EMBL/GenBank/DDBJ databases">
        <title>De-novo sequencing of pomegranate (Punica granatum L.) genome.</title>
        <authorList>
            <person name="Akparov Z."/>
            <person name="Amiraslanov A."/>
            <person name="Hajiyeva S."/>
            <person name="Abbasov M."/>
            <person name="Kaur K."/>
            <person name="Hamwieh A."/>
            <person name="Solovyev V."/>
            <person name="Salamov A."/>
            <person name="Braich B."/>
            <person name="Kosarev P."/>
            <person name="Mahmoud A."/>
            <person name="Hajiyev E."/>
            <person name="Babayeva S."/>
            <person name="Izzatullayeva V."/>
            <person name="Mammadov A."/>
            <person name="Mammadov A."/>
            <person name="Sharifova S."/>
            <person name="Ojaghi J."/>
            <person name="Eynullazada K."/>
            <person name="Bayramov B."/>
            <person name="Abdulazimova A."/>
            <person name="Shahmuradov I."/>
        </authorList>
    </citation>
    <scope>NUCLEOTIDE SEQUENCE [LARGE SCALE GENOMIC DNA]</scope>
    <source>
        <strain evidence="2">cv. AG2017</strain>
        <tissue evidence="1">Leaf</tissue>
    </source>
</reference>
<name>A0A2I0KYB0_PUNGR</name>
<dbReference type="EMBL" id="PGOL01000274">
    <property type="protein sequence ID" value="PKI73454.1"/>
    <property type="molecule type" value="Genomic_DNA"/>
</dbReference>
<proteinExistence type="predicted"/>
<protein>
    <submittedName>
        <fullName evidence="1">Uncharacterized protein</fullName>
    </submittedName>
</protein>